<protein>
    <submittedName>
        <fullName evidence="1">Uncharacterized protein</fullName>
    </submittedName>
</protein>
<keyword evidence="2" id="KW-1185">Reference proteome</keyword>
<name>A0ABQ8JNV4_DERPT</name>
<dbReference type="EMBL" id="NJHN03000030">
    <property type="protein sequence ID" value="KAH9424098.1"/>
    <property type="molecule type" value="Genomic_DNA"/>
</dbReference>
<comment type="caution">
    <text evidence="1">The sequence shown here is derived from an EMBL/GenBank/DDBJ whole genome shotgun (WGS) entry which is preliminary data.</text>
</comment>
<gene>
    <name evidence="1" type="ORF">DERP_008946</name>
</gene>
<sequence length="69" mass="8135">MVRKSKNFFPMNDGGYISDIPPLPLPTTTTYLEKKKYQKLIFKNMVFNFLKNKSKHTPPIESKENYSYS</sequence>
<reference evidence="1 2" key="2">
    <citation type="journal article" date="2022" name="Mol. Biol. Evol.">
        <title>Comparative Genomics Reveals Insights into the Divergent Evolution of Astigmatic Mites and Household Pest Adaptations.</title>
        <authorList>
            <person name="Xiong Q."/>
            <person name="Wan A.T."/>
            <person name="Liu X."/>
            <person name="Fung C.S."/>
            <person name="Xiao X."/>
            <person name="Malainual N."/>
            <person name="Hou J."/>
            <person name="Wang L."/>
            <person name="Wang M."/>
            <person name="Yang K.Y."/>
            <person name="Cui Y."/>
            <person name="Leung E.L."/>
            <person name="Nong W."/>
            <person name="Shin S.K."/>
            <person name="Au S.W."/>
            <person name="Jeong K.Y."/>
            <person name="Chew F.T."/>
            <person name="Hui J.H."/>
            <person name="Leung T.F."/>
            <person name="Tungtrongchitr A."/>
            <person name="Zhong N."/>
            <person name="Liu Z."/>
            <person name="Tsui S.K."/>
        </authorList>
    </citation>
    <scope>NUCLEOTIDE SEQUENCE [LARGE SCALE GENOMIC DNA]</scope>
    <source>
        <strain evidence="1">Derp</strain>
    </source>
</reference>
<dbReference type="Proteomes" id="UP000887458">
    <property type="component" value="Unassembled WGS sequence"/>
</dbReference>
<accession>A0ABQ8JNV4</accession>
<organism evidence="1 2">
    <name type="scientific">Dermatophagoides pteronyssinus</name>
    <name type="common">European house dust mite</name>
    <dbReference type="NCBI Taxonomy" id="6956"/>
    <lineage>
        <taxon>Eukaryota</taxon>
        <taxon>Metazoa</taxon>
        <taxon>Ecdysozoa</taxon>
        <taxon>Arthropoda</taxon>
        <taxon>Chelicerata</taxon>
        <taxon>Arachnida</taxon>
        <taxon>Acari</taxon>
        <taxon>Acariformes</taxon>
        <taxon>Sarcoptiformes</taxon>
        <taxon>Astigmata</taxon>
        <taxon>Psoroptidia</taxon>
        <taxon>Analgoidea</taxon>
        <taxon>Pyroglyphidae</taxon>
        <taxon>Dermatophagoidinae</taxon>
        <taxon>Dermatophagoides</taxon>
    </lineage>
</organism>
<evidence type="ECO:0000313" key="1">
    <source>
        <dbReference type="EMBL" id="KAH9424098.1"/>
    </source>
</evidence>
<reference evidence="1 2" key="1">
    <citation type="journal article" date="2018" name="J. Allergy Clin. Immunol.">
        <title>High-quality assembly of Dermatophagoides pteronyssinus genome and transcriptome reveals a wide range of novel allergens.</title>
        <authorList>
            <person name="Liu X.Y."/>
            <person name="Yang K.Y."/>
            <person name="Wang M.Q."/>
            <person name="Kwok J.S."/>
            <person name="Zeng X."/>
            <person name="Yang Z."/>
            <person name="Xiao X.J."/>
            <person name="Lau C.P."/>
            <person name="Li Y."/>
            <person name="Huang Z.M."/>
            <person name="Ba J.G."/>
            <person name="Yim A.K."/>
            <person name="Ouyang C.Y."/>
            <person name="Ngai S.M."/>
            <person name="Chan T.F."/>
            <person name="Leung E.L."/>
            <person name="Liu L."/>
            <person name="Liu Z.G."/>
            <person name="Tsui S.K."/>
        </authorList>
    </citation>
    <scope>NUCLEOTIDE SEQUENCE [LARGE SCALE GENOMIC DNA]</scope>
    <source>
        <strain evidence="1">Derp</strain>
    </source>
</reference>
<evidence type="ECO:0000313" key="2">
    <source>
        <dbReference type="Proteomes" id="UP000887458"/>
    </source>
</evidence>
<proteinExistence type="predicted"/>